<dbReference type="GO" id="GO:0051228">
    <property type="term" value="P:mitotic spindle disassembly"/>
    <property type="evidence" value="ECO:0007669"/>
    <property type="project" value="TreeGrafter"/>
</dbReference>
<dbReference type="GO" id="GO:0005634">
    <property type="term" value="C:nucleus"/>
    <property type="evidence" value="ECO:0007669"/>
    <property type="project" value="TreeGrafter"/>
</dbReference>
<dbReference type="SUPFAM" id="SSF52540">
    <property type="entry name" value="P-loop containing nucleoside triphosphate hydrolases"/>
    <property type="match status" value="2"/>
</dbReference>
<dbReference type="InterPro" id="IPR003959">
    <property type="entry name" value="ATPase_AAA_core"/>
</dbReference>
<evidence type="ECO:0000256" key="2">
    <source>
        <dbReference type="ARBA" id="ARBA00022840"/>
    </source>
</evidence>
<dbReference type="PROSITE" id="PS00674">
    <property type="entry name" value="AAA"/>
    <property type="match status" value="1"/>
</dbReference>
<dbReference type="FunFam" id="1.10.8.60:FF:000038">
    <property type="entry name" value="spermatogenesis-associated protein 5-like protein 1"/>
    <property type="match status" value="1"/>
</dbReference>
<dbReference type="InterPro" id="IPR027417">
    <property type="entry name" value="P-loop_NTPase"/>
</dbReference>
<dbReference type="InterPro" id="IPR050168">
    <property type="entry name" value="AAA_ATPase_domain"/>
</dbReference>
<organism evidence="4">
    <name type="scientific">Timema californicum</name>
    <name type="common">California timema</name>
    <name type="synonym">Walking stick</name>
    <dbReference type="NCBI Taxonomy" id="61474"/>
    <lineage>
        <taxon>Eukaryota</taxon>
        <taxon>Metazoa</taxon>
        <taxon>Ecdysozoa</taxon>
        <taxon>Arthropoda</taxon>
        <taxon>Hexapoda</taxon>
        <taxon>Insecta</taxon>
        <taxon>Pterygota</taxon>
        <taxon>Neoptera</taxon>
        <taxon>Polyneoptera</taxon>
        <taxon>Phasmatodea</taxon>
        <taxon>Timematodea</taxon>
        <taxon>Timematoidea</taxon>
        <taxon>Timematidae</taxon>
        <taxon>Timema</taxon>
    </lineage>
</organism>
<gene>
    <name evidence="4" type="ORF">TCMB3V08_LOCUS4749</name>
</gene>
<dbReference type="AlphaFoldDB" id="A0A7R9J426"/>
<feature type="domain" description="AAA+ ATPase" evidence="3">
    <location>
        <begin position="245"/>
        <end position="376"/>
    </location>
</feature>
<proteinExistence type="predicted"/>
<dbReference type="FunFam" id="3.40.50.300:FF:001921">
    <property type="entry name" value="AAA ATPase domain-containing protein"/>
    <property type="match status" value="1"/>
</dbReference>
<keyword evidence="1" id="KW-0547">Nucleotide-binding</keyword>
<protein>
    <submittedName>
        <fullName evidence="4">(California timema) hypothetical protein</fullName>
    </submittedName>
</protein>
<dbReference type="Gene3D" id="3.40.50.300">
    <property type="entry name" value="P-loop containing nucleotide triphosphate hydrolases"/>
    <property type="match status" value="2"/>
</dbReference>
<dbReference type="InterPro" id="IPR003960">
    <property type="entry name" value="ATPase_AAA_CS"/>
</dbReference>
<dbReference type="InterPro" id="IPR041569">
    <property type="entry name" value="AAA_lid_3"/>
</dbReference>
<dbReference type="Gene3D" id="1.10.8.60">
    <property type="match status" value="2"/>
</dbReference>
<evidence type="ECO:0000313" key="4">
    <source>
        <dbReference type="EMBL" id="CAD7572091.1"/>
    </source>
</evidence>
<sequence>MFDSPFGMITLEKNIFTLQKCFTPKRLDSNKRDLSIDGKFALLQLNQEFKCVCKLQARNDLILLEHFQLDPSVIVFSNTIKGSDGLPSKSIISNCRYSNVKCITIFPLVVNLKKISITLIFEDVRNVTLWRNQMGTLCNIVKDMMKMFTITNKCIVSLENLNVSQRCGLCYIIIHSIGHKNMVGKVDSTTNIFISSIVSRERFEQLQNDNVQKLGGLDNPYQTLKEIVSYHSKFGRIAKDNKLKACQQVLLIGPPGCGKTSLVHLVASDCQATLVNLLGPEVCRPSPGDTELQLRKVFEHAIELAQESGCCILLLDEVDTVPQTTRAFTQLLLLLEQVDRTPGLVVVATTSRPYALPASARRPGRLETEIYIGVPSEKERAEILATLLSDTCPMSLNLCKRVAHLTPGFVGADLALLCQHVALDKLNRQGDERDSQDIFLAAIAKMRPCSLRSGLGVVTTLPAALSDIGGLYRVKQEVRAAVEWPLIHSEAFRRLGLPQPRGVLLYGPPGCAKTSLARALAASTNTTFLSVSAAELYSPFVGDAERSVVELFHRARLGAPTILFIDEIDALVGSRGDRQRGVQERVLSALLTEMDGVGIKLETLSSVQHQENNVLVVAATNRPDLLDDALLRPGRFDKIVYVPPPDETSRKDILNVLTRDMPLAEDVDLHSVALATQLCSGADLTNLCREAGLCALTEEGMDVQQVKNKHFQKVLDKLKPSLTQSQIDWYTSYKR</sequence>
<dbReference type="GO" id="GO:0005829">
    <property type="term" value="C:cytosol"/>
    <property type="evidence" value="ECO:0007669"/>
    <property type="project" value="TreeGrafter"/>
</dbReference>
<dbReference type="GO" id="GO:0016887">
    <property type="term" value="F:ATP hydrolysis activity"/>
    <property type="evidence" value="ECO:0007669"/>
    <property type="project" value="InterPro"/>
</dbReference>
<dbReference type="PANTHER" id="PTHR23077">
    <property type="entry name" value="AAA-FAMILY ATPASE"/>
    <property type="match status" value="1"/>
</dbReference>
<dbReference type="GO" id="GO:0005524">
    <property type="term" value="F:ATP binding"/>
    <property type="evidence" value="ECO:0007669"/>
    <property type="project" value="UniProtKB-KW"/>
</dbReference>
<name>A0A7R9J426_TIMCA</name>
<evidence type="ECO:0000256" key="1">
    <source>
        <dbReference type="ARBA" id="ARBA00022741"/>
    </source>
</evidence>
<dbReference type="GO" id="GO:0097352">
    <property type="term" value="P:autophagosome maturation"/>
    <property type="evidence" value="ECO:0007669"/>
    <property type="project" value="TreeGrafter"/>
</dbReference>
<dbReference type="PANTHER" id="PTHR23077:SF194">
    <property type="entry name" value="ATPASE FAMILY GENE 2 PROTEIN HOMOLOG B"/>
    <property type="match status" value="1"/>
</dbReference>
<evidence type="ECO:0000259" key="3">
    <source>
        <dbReference type="SMART" id="SM00382"/>
    </source>
</evidence>
<dbReference type="Pfam" id="PF17862">
    <property type="entry name" value="AAA_lid_3"/>
    <property type="match status" value="1"/>
</dbReference>
<dbReference type="GO" id="GO:0031593">
    <property type="term" value="F:polyubiquitin modification-dependent protein binding"/>
    <property type="evidence" value="ECO:0007669"/>
    <property type="project" value="TreeGrafter"/>
</dbReference>
<dbReference type="EMBL" id="OE180842">
    <property type="protein sequence ID" value="CAD7572091.1"/>
    <property type="molecule type" value="Genomic_DNA"/>
</dbReference>
<accession>A0A7R9J426</accession>
<dbReference type="Pfam" id="PF00004">
    <property type="entry name" value="AAA"/>
    <property type="match status" value="2"/>
</dbReference>
<dbReference type="SMART" id="SM00382">
    <property type="entry name" value="AAA"/>
    <property type="match status" value="2"/>
</dbReference>
<dbReference type="InterPro" id="IPR003593">
    <property type="entry name" value="AAA+_ATPase"/>
</dbReference>
<feature type="domain" description="AAA+ ATPase" evidence="3">
    <location>
        <begin position="499"/>
        <end position="646"/>
    </location>
</feature>
<keyword evidence="2" id="KW-0067">ATP-binding</keyword>
<dbReference type="GO" id="GO:0030970">
    <property type="term" value="P:retrograde protein transport, ER to cytosol"/>
    <property type="evidence" value="ECO:0007669"/>
    <property type="project" value="TreeGrafter"/>
</dbReference>
<dbReference type="GO" id="GO:0034098">
    <property type="term" value="C:VCP-NPL4-UFD1 AAA ATPase complex"/>
    <property type="evidence" value="ECO:0007669"/>
    <property type="project" value="TreeGrafter"/>
</dbReference>
<reference evidence="4" key="1">
    <citation type="submission" date="2020-11" db="EMBL/GenBank/DDBJ databases">
        <authorList>
            <person name="Tran Van P."/>
        </authorList>
    </citation>
    <scope>NUCLEOTIDE SEQUENCE</scope>
</reference>